<dbReference type="PANTHER" id="PTHR43428:SF1">
    <property type="entry name" value="ARSENATE REDUCTASE"/>
    <property type="match status" value="1"/>
</dbReference>
<dbReference type="PANTHER" id="PTHR43428">
    <property type="entry name" value="ARSENATE REDUCTASE"/>
    <property type="match status" value="1"/>
</dbReference>
<evidence type="ECO:0000313" key="4">
    <source>
        <dbReference type="Proteomes" id="UP000696413"/>
    </source>
</evidence>
<dbReference type="EMBL" id="JAHBOM010000005">
    <property type="protein sequence ID" value="MBU8822737.1"/>
    <property type="molecule type" value="Genomic_DNA"/>
</dbReference>
<dbReference type="RefSeq" id="WP_214394513.1">
    <property type="nucleotide sequence ID" value="NZ_JAHBOL010000020.1"/>
</dbReference>
<evidence type="ECO:0000259" key="2">
    <source>
        <dbReference type="SMART" id="SM00226"/>
    </source>
</evidence>
<comment type="caution">
    <text evidence="3">The sequence shown here is derived from an EMBL/GenBank/DDBJ whole genome shotgun (WGS) entry which is preliminary data.</text>
</comment>
<reference evidence="3 4" key="1">
    <citation type="submission" date="2021-05" db="EMBL/GenBank/DDBJ databases">
        <title>Draft Genome Sequences of Clinical Respiratory Isolates of Mycobacterium goodii Recovered in Ireland.</title>
        <authorList>
            <person name="Flanagan P.R."/>
            <person name="Mok S."/>
            <person name="Roycroft E."/>
            <person name="Rogers T.R."/>
            <person name="Fitzgibbon M."/>
        </authorList>
    </citation>
    <scope>NUCLEOTIDE SEQUENCE [LARGE SCALE GENOMIC DNA]</scope>
    <source>
        <strain evidence="3 4">14IE55</strain>
    </source>
</reference>
<evidence type="ECO:0000313" key="3">
    <source>
        <dbReference type="EMBL" id="MBU8822737.1"/>
    </source>
</evidence>
<accession>A0ABS6HJ70</accession>
<dbReference type="InterPro" id="IPR023485">
    <property type="entry name" value="Ptyr_pPase"/>
</dbReference>
<name>A0ABS6HJ70_MYCGD</name>
<keyword evidence="1" id="KW-0059">Arsenical resistance</keyword>
<dbReference type="Proteomes" id="UP000696413">
    <property type="component" value="Unassembled WGS sequence"/>
</dbReference>
<dbReference type="SMART" id="SM00226">
    <property type="entry name" value="LMWPc"/>
    <property type="match status" value="1"/>
</dbReference>
<dbReference type="InterPro" id="IPR036196">
    <property type="entry name" value="Ptyr_pPase_sf"/>
</dbReference>
<dbReference type="Pfam" id="PF01451">
    <property type="entry name" value="LMWPc"/>
    <property type="match status" value="1"/>
</dbReference>
<feature type="domain" description="Phosphotyrosine protein phosphatase I" evidence="2">
    <location>
        <begin position="4"/>
        <end position="133"/>
    </location>
</feature>
<dbReference type="Gene3D" id="3.40.50.2300">
    <property type="match status" value="1"/>
</dbReference>
<protein>
    <submittedName>
        <fullName evidence="3">Low molecular weight phosphatase family protein</fullName>
    </submittedName>
</protein>
<proteinExistence type="predicted"/>
<organism evidence="3 4">
    <name type="scientific">Mycolicibacterium goodii</name>
    <name type="common">Mycobacterium goodii</name>
    <dbReference type="NCBI Taxonomy" id="134601"/>
    <lineage>
        <taxon>Bacteria</taxon>
        <taxon>Bacillati</taxon>
        <taxon>Actinomycetota</taxon>
        <taxon>Actinomycetes</taxon>
        <taxon>Mycobacteriales</taxon>
        <taxon>Mycobacteriaceae</taxon>
        <taxon>Mycolicibacterium</taxon>
    </lineage>
</organism>
<keyword evidence="4" id="KW-1185">Reference proteome</keyword>
<evidence type="ECO:0000256" key="1">
    <source>
        <dbReference type="ARBA" id="ARBA00022849"/>
    </source>
</evidence>
<dbReference type="SUPFAM" id="SSF52788">
    <property type="entry name" value="Phosphotyrosine protein phosphatases I"/>
    <property type="match status" value="1"/>
</dbReference>
<sequence length="153" mass="16361">MADRSVLFVCVSNAGKSVMAAGLMRQIAGAHIRVTSAGTHAKGQVNQQSVQALAEVGVDISDHQPTQLTEQMLDDADLVVIVGTQAHLDRDQPGATIQRWDTDEPSLRGVDGIDRMRIIRDDITARVQALAANLSTEIAPPTGQSSRSNHRDG</sequence>
<gene>
    <name evidence="3" type="ORF">KL859_07565</name>
</gene>